<evidence type="ECO:0000259" key="5">
    <source>
        <dbReference type="PROSITE" id="PS50011"/>
    </source>
</evidence>
<evidence type="ECO:0000313" key="7">
    <source>
        <dbReference type="Proteomes" id="UP000298327"/>
    </source>
</evidence>
<evidence type="ECO:0000256" key="3">
    <source>
        <dbReference type="ARBA" id="ARBA00022777"/>
    </source>
</evidence>
<feature type="domain" description="Protein kinase" evidence="5">
    <location>
        <begin position="77"/>
        <end position="393"/>
    </location>
</feature>
<dbReference type="InterPro" id="IPR011009">
    <property type="entry name" value="Kinase-like_dom_sf"/>
</dbReference>
<protein>
    <recommendedName>
        <fullName evidence="5">Protein kinase domain-containing protein</fullName>
    </recommendedName>
</protein>
<dbReference type="SMART" id="SM00220">
    <property type="entry name" value="S_TKc"/>
    <property type="match status" value="1"/>
</dbReference>
<dbReference type="InterPro" id="IPR000719">
    <property type="entry name" value="Prot_kinase_dom"/>
</dbReference>
<proteinExistence type="predicted"/>
<keyword evidence="7" id="KW-1185">Reference proteome</keyword>
<keyword evidence="4" id="KW-0067">ATP-binding</keyword>
<evidence type="ECO:0000256" key="2">
    <source>
        <dbReference type="ARBA" id="ARBA00022741"/>
    </source>
</evidence>
<dbReference type="Pfam" id="PF00069">
    <property type="entry name" value="Pkinase"/>
    <property type="match status" value="1"/>
</dbReference>
<dbReference type="OrthoDB" id="5987198at2759"/>
<dbReference type="PROSITE" id="PS50011">
    <property type="entry name" value="PROTEIN_KINASE_DOM"/>
    <property type="match status" value="1"/>
</dbReference>
<sequence length="393" mass="46239">MSSNAAQTDTFEARMERVFGPETELDRRFAEDPGIVAYGETWWRDHYESLSQLGYILRPRYHPKWTPPWRATGRHYTEYEEGHRRGGSSVIMDAMRASDGTYVTLKKLDFVHSRSSTEEVDINNYLSSHDLLSDPRNHCARAIQILQMPDEQNVYILVMPLLRPFDDPGFTTIGEAVAFFTQIFEGLQFLHEHRVAHRDCCEGNILMDATPMYPEPWHPVELKRRRDWKGKAQHWTRTEHPVKYYYIDYGLSQHFKSDSSQTWPPLTLPAHGGDKTAPENQQDKWNTPCNPFATDIYYLGNLIRESFMQNYYGFGFMKKLVADMVKNEPSKRPEINEVVTRFAKIRESLHAWKLRSRAIPRKEWKIVTLWRYPQHIAQTIRFVVMRRRAIPDP</sequence>
<dbReference type="AlphaFoldDB" id="A0A4Y9ZBX0"/>
<evidence type="ECO:0000313" key="6">
    <source>
        <dbReference type="EMBL" id="TFY71477.1"/>
    </source>
</evidence>
<organism evidence="6 7">
    <name type="scientific">Dentipellis fragilis</name>
    <dbReference type="NCBI Taxonomy" id="205917"/>
    <lineage>
        <taxon>Eukaryota</taxon>
        <taxon>Fungi</taxon>
        <taxon>Dikarya</taxon>
        <taxon>Basidiomycota</taxon>
        <taxon>Agaricomycotina</taxon>
        <taxon>Agaricomycetes</taxon>
        <taxon>Russulales</taxon>
        <taxon>Hericiaceae</taxon>
        <taxon>Dentipellis</taxon>
    </lineage>
</organism>
<evidence type="ECO:0000256" key="4">
    <source>
        <dbReference type="ARBA" id="ARBA00022840"/>
    </source>
</evidence>
<dbReference type="STRING" id="205917.A0A4Y9ZBX0"/>
<dbReference type="EMBL" id="SEOQ01000050">
    <property type="protein sequence ID" value="TFY71477.1"/>
    <property type="molecule type" value="Genomic_DNA"/>
</dbReference>
<dbReference type="PANTHER" id="PTHR43289">
    <property type="entry name" value="MITOGEN-ACTIVATED PROTEIN KINASE KINASE KINASE 20-RELATED"/>
    <property type="match status" value="1"/>
</dbReference>
<evidence type="ECO:0000256" key="1">
    <source>
        <dbReference type="ARBA" id="ARBA00022679"/>
    </source>
</evidence>
<dbReference type="GO" id="GO:0004674">
    <property type="term" value="F:protein serine/threonine kinase activity"/>
    <property type="evidence" value="ECO:0007669"/>
    <property type="project" value="TreeGrafter"/>
</dbReference>
<gene>
    <name evidence="6" type="ORF">EVG20_g1544</name>
</gene>
<comment type="caution">
    <text evidence="6">The sequence shown here is derived from an EMBL/GenBank/DDBJ whole genome shotgun (WGS) entry which is preliminary data.</text>
</comment>
<accession>A0A4Y9ZBX0</accession>
<keyword evidence="3" id="KW-0418">Kinase</keyword>
<dbReference type="Gene3D" id="1.10.510.10">
    <property type="entry name" value="Transferase(Phosphotransferase) domain 1"/>
    <property type="match status" value="1"/>
</dbReference>
<dbReference type="Proteomes" id="UP000298327">
    <property type="component" value="Unassembled WGS sequence"/>
</dbReference>
<dbReference type="PANTHER" id="PTHR43289:SF33">
    <property type="entry name" value="SERINE_THREONINE KINASE 31"/>
    <property type="match status" value="1"/>
</dbReference>
<name>A0A4Y9ZBX0_9AGAM</name>
<dbReference type="GO" id="GO:0005524">
    <property type="term" value="F:ATP binding"/>
    <property type="evidence" value="ECO:0007669"/>
    <property type="project" value="UniProtKB-KW"/>
</dbReference>
<keyword evidence="1" id="KW-0808">Transferase</keyword>
<dbReference type="SUPFAM" id="SSF56112">
    <property type="entry name" value="Protein kinase-like (PK-like)"/>
    <property type="match status" value="1"/>
</dbReference>
<reference evidence="6 7" key="1">
    <citation type="submission" date="2019-02" db="EMBL/GenBank/DDBJ databases">
        <title>Genome sequencing of the rare red list fungi Dentipellis fragilis.</title>
        <authorList>
            <person name="Buettner E."/>
            <person name="Kellner H."/>
        </authorList>
    </citation>
    <scope>NUCLEOTIDE SEQUENCE [LARGE SCALE GENOMIC DNA]</scope>
    <source>
        <strain evidence="6 7">DSM 105465</strain>
    </source>
</reference>
<keyword evidence="2" id="KW-0547">Nucleotide-binding</keyword>